<feature type="compositionally biased region" description="Pro residues" evidence="1">
    <location>
        <begin position="1"/>
        <end position="10"/>
    </location>
</feature>
<feature type="compositionally biased region" description="Basic and acidic residues" evidence="1">
    <location>
        <begin position="182"/>
        <end position="199"/>
    </location>
</feature>
<proteinExistence type="predicted"/>
<dbReference type="InterPro" id="IPR036322">
    <property type="entry name" value="WD40_repeat_dom_sf"/>
</dbReference>
<feature type="region of interest" description="Disordered" evidence="1">
    <location>
        <begin position="2352"/>
        <end position="2381"/>
    </location>
</feature>
<feature type="compositionally biased region" description="Basic and acidic residues" evidence="1">
    <location>
        <begin position="206"/>
        <end position="219"/>
    </location>
</feature>
<dbReference type="InterPro" id="IPR022033">
    <property type="entry name" value="Rav1p_C"/>
</dbReference>
<dbReference type="InterPro" id="IPR013665">
    <property type="entry name" value="Sfi1_dom"/>
</dbReference>
<evidence type="ECO:0000313" key="5">
    <source>
        <dbReference type="Proteomes" id="UP000566819"/>
    </source>
</evidence>
<dbReference type="SUPFAM" id="SSF50978">
    <property type="entry name" value="WD40 repeat-like"/>
    <property type="match status" value="1"/>
</dbReference>
<feature type="compositionally biased region" description="Basic and acidic residues" evidence="1">
    <location>
        <begin position="146"/>
        <end position="171"/>
    </location>
</feature>
<comment type="caution">
    <text evidence="4">The sequence shown here is derived from an EMBL/GenBank/DDBJ whole genome shotgun (WGS) entry which is preliminary data.</text>
</comment>
<dbReference type="InterPro" id="IPR015943">
    <property type="entry name" value="WD40/YVTN_repeat-like_dom_sf"/>
</dbReference>
<feature type="compositionally biased region" description="Polar residues" evidence="1">
    <location>
        <begin position="266"/>
        <end position="275"/>
    </location>
</feature>
<protein>
    <submittedName>
        <fullName evidence="4">Uncharacterized protein</fullName>
    </submittedName>
</protein>
<evidence type="ECO:0000259" key="2">
    <source>
        <dbReference type="Pfam" id="PF08457"/>
    </source>
</evidence>
<feature type="region of interest" description="Disordered" evidence="1">
    <location>
        <begin position="1"/>
        <end position="20"/>
    </location>
</feature>
<feature type="domain" description="Sfi1 spindle body" evidence="2">
    <location>
        <begin position="741"/>
        <end position="899"/>
    </location>
</feature>
<dbReference type="Pfam" id="PF08457">
    <property type="entry name" value="Sfi1"/>
    <property type="match status" value="2"/>
</dbReference>
<gene>
    <name evidence="4" type="ORF">G7Y89_g9420</name>
</gene>
<dbReference type="Pfam" id="PF12234">
    <property type="entry name" value="Rav1p_C"/>
    <property type="match status" value="1"/>
</dbReference>
<dbReference type="GO" id="GO:0043291">
    <property type="term" value="C:RAVE complex"/>
    <property type="evidence" value="ECO:0007669"/>
    <property type="project" value="TreeGrafter"/>
</dbReference>
<reference evidence="4 5" key="1">
    <citation type="submission" date="2020-03" db="EMBL/GenBank/DDBJ databases">
        <title>Draft Genome Sequence of Cudoniella acicularis.</title>
        <authorList>
            <person name="Buettner E."/>
            <person name="Kellner H."/>
        </authorList>
    </citation>
    <scope>NUCLEOTIDE SEQUENCE [LARGE SCALE GENOMIC DNA]</scope>
    <source>
        <strain evidence="4 5">DSM 108380</strain>
    </source>
</reference>
<dbReference type="InterPro" id="IPR052208">
    <property type="entry name" value="DmX-like/RAVE_component"/>
</dbReference>
<evidence type="ECO:0000256" key="1">
    <source>
        <dbReference type="SAM" id="MobiDB-lite"/>
    </source>
</evidence>
<name>A0A8H4REP3_9HELO</name>
<feature type="domain" description="RAVE complex protein Rav1 C-terminal" evidence="3">
    <location>
        <begin position="1679"/>
        <end position="2309"/>
    </location>
</feature>
<accession>A0A8H4REP3</accession>
<feature type="compositionally biased region" description="Polar residues" evidence="1">
    <location>
        <begin position="135"/>
        <end position="145"/>
    </location>
</feature>
<evidence type="ECO:0000313" key="4">
    <source>
        <dbReference type="EMBL" id="KAF4628729.1"/>
    </source>
</evidence>
<dbReference type="Proteomes" id="UP000566819">
    <property type="component" value="Unassembled WGS sequence"/>
</dbReference>
<dbReference type="PANTHER" id="PTHR13950:SF9">
    <property type="entry name" value="RABCONNECTIN-3A"/>
    <property type="match status" value="1"/>
</dbReference>
<dbReference type="OrthoDB" id="342131at2759"/>
<organism evidence="4 5">
    <name type="scientific">Cudoniella acicularis</name>
    <dbReference type="NCBI Taxonomy" id="354080"/>
    <lineage>
        <taxon>Eukaryota</taxon>
        <taxon>Fungi</taxon>
        <taxon>Dikarya</taxon>
        <taxon>Ascomycota</taxon>
        <taxon>Pezizomycotina</taxon>
        <taxon>Leotiomycetes</taxon>
        <taxon>Helotiales</taxon>
        <taxon>Tricladiaceae</taxon>
        <taxon>Cudoniella</taxon>
    </lineage>
</organism>
<dbReference type="Gene3D" id="2.130.10.10">
    <property type="entry name" value="YVTN repeat-like/Quinoprotein amine dehydrogenase"/>
    <property type="match status" value="1"/>
</dbReference>
<keyword evidence="5" id="KW-1185">Reference proteome</keyword>
<dbReference type="PANTHER" id="PTHR13950">
    <property type="entry name" value="RABCONNECTIN-RELATED"/>
    <property type="match status" value="1"/>
</dbReference>
<feature type="compositionally biased region" description="Basic residues" evidence="1">
    <location>
        <begin position="247"/>
        <end position="264"/>
    </location>
</feature>
<sequence length="2381" mass="272966">MPPSGNPPPSNEGQSTTENEKPYYSNEDVAILHDIVVLAQELLPNLPERERLPTNALFNAYNDILPRLGINVDHDNRYARILFKIGGLRGQGTLFERFEDILSKMGIEIEFENDDEEDEEDSQLDDSAADMENATVGTTPPQDNTIESRGRPRRNSESSRWDLEGEAPPKIREKRRSFSSIREIEKGAGHPHLLEEIQRTRPSAPDPEHADRMPDEALHPRVGAWLNSRQNAPRRRRGRSVSTHGSMRIRRRPGSLTHGPRKSHTSADNPTSDDYQATTEFTAVTSENEEVRPQGLRIVQDSASLMQIKAGLILQDHLSFLAKSQIRQWRDKAIRLREHRQNLDRIATNHDRNIVLQLVLALWQTKWIENRQARRTERFYAHLERRATRARDLYLMLKVLQHWSDNTREQVDRTNAARRHILRTRYFNAWADITAVNELKVRRHVLKKFFGTWKNRHITTANDDATAIQKYEENLVEKSYRKWFYKLWEAKANAWWAEKMKRRVMFRWIVVYHNTWEDHRIAEEERREQLIWKAWRIWRNKTVERIRQREEAELIYQGRICRNTIRKWRRETQVVPAKTMVQSDVKYRIVRDTFGVWLHRARQEIHAANTDRGRILREALVTWRHKVRIQLLQKEVDKRIARQTVYKWFIAQRLSTFRSQEQEKLLRRIVQVWAQRWQDMREDRWQQEDIAQAYATQKIQNSVLANWYRQMQLHKEQEIAAVAVSTPRLLQGILSDWSEPSTEASKREKRKAAYTQVRRMVKMNLVRGILHNWRQQANRFLDLEDQANDVRQNKLVIFGMGIFDRWRARAEELAELEALSRENVLKRQFSIWRTRSNAYRALETEAILTFEENRQSRAFKKWNLALLQLRAQTNYAYDIREKNAKRTFRKMFTYWRQKAVQKRPPKAVKLSEIDNQLGVTARAEAWSDFGDGLEGDDWAKGLDEATTSTPIPGYLSTPSKRSERVMAVAARFSTTPKAPLSTPFERQLRAQSAVCLKFSQPRDSYCFASASRTCSGNGEQASKLAFVIPTRQNTSFTPPAVENEKAIGIFDRFSIASTNPAKLHCNATESIVMRAVLPGKPRAKLQAVCTGCWDSRRLIAYVTGNALVVLTGSDSILQTIYDDDEAELEAIAIDELSGKIATCAGSNVRVYKPYGQGEDALQWSLQHSFSIEELVDNLVTTISWGVAEELLVGGAWLTLFSTLDTPTVIWKKELANEVKFAHFSYDSAYIASTGKYDRLVKIWRRLSFGSDDTRFDFSYLPHPATVTSIHWRRPYHVDQTIDNVLYTICADNVLRIWAPTDPHGLQLLQLWGQIDLKESIQPRGLALGEASHVRFAFIIDGRDFTHATEHAVQSRAANGEKEDLALSHLIEVANRSPEICVVLDGLGNMSAWGLENVGCKVRQITNIFNIAHVDGLDVGLPSDLTDQSNYVQFYNYCNNDGGGLNLLIHHFDGKIEVFESNVADLFDPSPRSDRFVSKAVWTGHASTIRKIIRNVSGRAVVSRTDGNEGIVWRHMDLKDGTSVLRQSIILEKEYIHRICVMRKGSYVMYLHYDRIALWDTRDFGAKLLATCGYSVPGKPLCILMLPEVRKSGPIAHVATITSKMKGVVWEVQLPQRRGSTSEPNGYPLPSIREFCQFDLGVADDVSYVLPVDPAGSPPVISGFLDTFARDIAISYTHSGLLRSWTARVDLEARKVDWLETCSVDTGIHEPALASGSSIRKAALVNSTRSELTIWDVRGAQLEYSQDYESQDTIRDLDWTSTPDDQSILAVGFQFRVILLAQMRYDYLNKGPAWAAIREFNIRDLTPHPIGDSAWLGGGNLIIGAGNQLFVFDKAVDHTAPVVASLGLPRKNASLDLFNVVSRLNGPLPVYHPQFLGQCTLSGKSALVQKVLIALYKTLKYFVEGDFIDNHLGMELEDFYESSDSISTSAAANKISKSTLGNFTDEEDEVETVTEEVALAINEKLTKIALPQLSRQEQIHLADIVECVAIVEKQRRSMDDNAARFMLFFRQHALHRGRSNEVNLSWREINWAYHSNSQDILADVVSHQFHGKMLWEHARESGIFMWMTDSHALRAQFEIIARNEYTKSDMKNPVDCSLFYLALKKKAVLQGLWRMAAWNREQSATIRLLSNNFQDKKWKTAALKNAYALMGKHRHEYAAAFFLLADCLKDAVNVILNQLKDLQLAIAVTRVYEGERGPVLQELLQDKVLPLAAQEGNRWLASWAFWMLHRRDMSSPVYTLLETPQSPNIQSKLFLTDDPALIILYSQLRQKTLQTLRGASKITPKVEWAFVLHNARLYDRMGCDLLALDLVRNWEFLLPAPTIFRNLEQPDPRQMLRRRSSLVVADLPMPKLPLDMKSGGHKPPPSVFEEPESSSLLDSFGF</sequence>
<evidence type="ECO:0000259" key="3">
    <source>
        <dbReference type="Pfam" id="PF12234"/>
    </source>
</evidence>
<feature type="region of interest" description="Disordered" evidence="1">
    <location>
        <begin position="132"/>
        <end position="275"/>
    </location>
</feature>
<feature type="domain" description="Sfi1 spindle body" evidence="2">
    <location>
        <begin position="369"/>
        <end position="739"/>
    </location>
</feature>
<dbReference type="EMBL" id="JAAMPI010000770">
    <property type="protein sequence ID" value="KAF4628729.1"/>
    <property type="molecule type" value="Genomic_DNA"/>
</dbReference>
<dbReference type="GO" id="GO:0007035">
    <property type="term" value="P:vacuolar acidification"/>
    <property type="evidence" value="ECO:0007669"/>
    <property type="project" value="TreeGrafter"/>
</dbReference>